<gene>
    <name evidence="1" type="ORF">BDV29DRAFT_196914</name>
</gene>
<accession>A0A5N5WYZ4</accession>
<dbReference type="Proteomes" id="UP000326565">
    <property type="component" value="Unassembled WGS sequence"/>
</dbReference>
<reference evidence="1 2" key="1">
    <citation type="submission" date="2019-04" db="EMBL/GenBank/DDBJ databases">
        <title>Friends and foes A comparative genomics study of 23 Aspergillus species from section Flavi.</title>
        <authorList>
            <consortium name="DOE Joint Genome Institute"/>
            <person name="Kjaerbolling I."/>
            <person name="Vesth T."/>
            <person name="Frisvad J.C."/>
            <person name="Nybo J.L."/>
            <person name="Theobald S."/>
            <person name="Kildgaard S."/>
            <person name="Isbrandt T."/>
            <person name="Kuo A."/>
            <person name="Sato A."/>
            <person name="Lyhne E.K."/>
            <person name="Kogle M.E."/>
            <person name="Wiebenga A."/>
            <person name="Kun R.S."/>
            <person name="Lubbers R.J."/>
            <person name="Makela M.R."/>
            <person name="Barry K."/>
            <person name="Chovatia M."/>
            <person name="Clum A."/>
            <person name="Daum C."/>
            <person name="Haridas S."/>
            <person name="He G."/>
            <person name="LaButti K."/>
            <person name="Lipzen A."/>
            <person name="Mondo S."/>
            <person name="Riley R."/>
            <person name="Salamov A."/>
            <person name="Simmons B.A."/>
            <person name="Magnuson J.K."/>
            <person name="Henrissat B."/>
            <person name="Mortensen U.H."/>
            <person name="Larsen T.O."/>
            <person name="Devries R.P."/>
            <person name="Grigoriev I.V."/>
            <person name="Machida M."/>
            <person name="Baker S.E."/>
            <person name="Andersen M.R."/>
        </authorList>
    </citation>
    <scope>NUCLEOTIDE SEQUENCE [LARGE SCALE GENOMIC DNA]</scope>
    <source>
        <strain evidence="1 2">CBS 151.66</strain>
    </source>
</reference>
<dbReference type="EMBL" id="ML732249">
    <property type="protein sequence ID" value="KAB8072350.1"/>
    <property type="molecule type" value="Genomic_DNA"/>
</dbReference>
<dbReference type="OrthoDB" id="4358152at2759"/>
<keyword evidence="2" id="KW-1185">Reference proteome</keyword>
<sequence length="165" mass="18165">MAEAFNKIVGPFHSLPREIVTQILKSCCDFTSLDGLLQISSKATKIFDIYYVTITEAVLSSCPMTQGINGHIFRLVVAMEPATIGPGTSRRCLEDIHWNPMPPAIQPLFQSLDSAAPIRQAIKSAAKVHRLACVCYDTLIENIKKDKPARLTAGSDRSVMYGLTR</sequence>
<protein>
    <submittedName>
        <fullName evidence="1">Uncharacterized protein</fullName>
    </submittedName>
</protein>
<dbReference type="AlphaFoldDB" id="A0A5N5WYZ4"/>
<evidence type="ECO:0000313" key="1">
    <source>
        <dbReference type="EMBL" id="KAB8072350.1"/>
    </source>
</evidence>
<evidence type="ECO:0000313" key="2">
    <source>
        <dbReference type="Proteomes" id="UP000326565"/>
    </source>
</evidence>
<proteinExistence type="predicted"/>
<name>A0A5N5WYZ4_9EURO</name>
<organism evidence="1 2">
    <name type="scientific">Aspergillus leporis</name>
    <dbReference type="NCBI Taxonomy" id="41062"/>
    <lineage>
        <taxon>Eukaryota</taxon>
        <taxon>Fungi</taxon>
        <taxon>Dikarya</taxon>
        <taxon>Ascomycota</taxon>
        <taxon>Pezizomycotina</taxon>
        <taxon>Eurotiomycetes</taxon>
        <taxon>Eurotiomycetidae</taxon>
        <taxon>Eurotiales</taxon>
        <taxon>Aspergillaceae</taxon>
        <taxon>Aspergillus</taxon>
        <taxon>Aspergillus subgen. Circumdati</taxon>
    </lineage>
</organism>